<dbReference type="InterPro" id="IPR001570">
    <property type="entry name" value="Peptidase_M4_C_domain"/>
</dbReference>
<dbReference type="InterPro" id="IPR023612">
    <property type="entry name" value="Peptidase_M4"/>
</dbReference>
<evidence type="ECO:0000256" key="8">
    <source>
        <dbReference type="RuleBase" id="RU366073"/>
    </source>
</evidence>
<evidence type="ECO:0000259" key="10">
    <source>
        <dbReference type="Pfam" id="PF02868"/>
    </source>
</evidence>
<comment type="similarity">
    <text evidence="1 8">Belongs to the peptidase M4 family.</text>
</comment>
<dbReference type="InterPro" id="IPR027268">
    <property type="entry name" value="Peptidase_M4/M1_CTD_sf"/>
</dbReference>
<keyword evidence="13" id="KW-1185">Reference proteome</keyword>
<dbReference type="EMBL" id="CP019445">
    <property type="protein sequence ID" value="APZ03626.1"/>
    <property type="molecule type" value="Genomic_DNA"/>
</dbReference>
<dbReference type="Pfam" id="PF02868">
    <property type="entry name" value="Peptidase_M4_C"/>
    <property type="match status" value="1"/>
</dbReference>
<dbReference type="EC" id="3.4.24.-" evidence="8"/>
<evidence type="ECO:0000259" key="9">
    <source>
        <dbReference type="Pfam" id="PF01447"/>
    </source>
</evidence>
<sequence length="341" mass="37782">MTTRFPHTVIPPYILRRIIDQGSEVQKRCAKQTLMHVQTLMAHSHGKPSAPQANSPGELVRDIYDAHNKESLPGKQVRYEGQPSNGDVAVDEAYDYLGVTHDFFWKEWKRNSLDNKGLVLSGTVHYGQEYQNAFWNGQQMVFGDGDGEIFNRFTIAIDVVAHELSHGVTESEAALIYFEQSGALNESLSDVFGSLVKQYHLKQTAEQADWIIGEGLLAEGINGKGLRSMSEPGTAYNDPLLGKDPQPAHMKDFIKTREDNGGVHLNSGIPNRAFYLAATEIGGYAWEKAGYAWYDTVCDRQLAQNADFAAFAKLTIHHGEKRSGKAVAAAIEQAWKDVGVL</sequence>
<feature type="active site" evidence="7">
    <location>
        <position position="163"/>
    </location>
</feature>
<dbReference type="Gene3D" id="1.10.390.10">
    <property type="entry name" value="Neutral Protease Domain 2"/>
    <property type="match status" value="1"/>
</dbReference>
<dbReference type="CDD" id="cd09597">
    <property type="entry name" value="M4_TLP"/>
    <property type="match status" value="1"/>
</dbReference>
<dbReference type="GO" id="GO:0046872">
    <property type="term" value="F:metal ion binding"/>
    <property type="evidence" value="ECO:0007669"/>
    <property type="project" value="UniProtKB-UniRule"/>
</dbReference>
<keyword evidence="8" id="KW-0964">Secreted</keyword>
<evidence type="ECO:0000259" key="11">
    <source>
        <dbReference type="Pfam" id="PF16485"/>
    </source>
</evidence>
<dbReference type="PRINTS" id="PR00730">
    <property type="entry name" value="THERMOLYSIN"/>
</dbReference>
<dbReference type="GO" id="GO:0006508">
    <property type="term" value="P:proteolysis"/>
    <property type="evidence" value="ECO:0007669"/>
    <property type="project" value="UniProtKB-KW"/>
</dbReference>
<feature type="domain" description="Peptidase M4" evidence="9">
    <location>
        <begin position="63"/>
        <end position="170"/>
    </location>
</feature>
<name>A0A807LAP0_9ENTR</name>
<dbReference type="GO" id="GO:0005576">
    <property type="term" value="C:extracellular region"/>
    <property type="evidence" value="ECO:0007669"/>
    <property type="project" value="UniProtKB-SubCell"/>
</dbReference>
<gene>
    <name evidence="12" type="ORF">BWI95_00265</name>
</gene>
<dbReference type="PANTHER" id="PTHR43579:SF1">
    <property type="entry name" value="NEUTRAL METALLOPROTEINASE"/>
    <property type="match status" value="1"/>
</dbReference>
<keyword evidence="2 8" id="KW-0645">Protease</keyword>
<dbReference type="SUPFAM" id="SSF55486">
    <property type="entry name" value="Metalloproteases ('zincins'), catalytic domain"/>
    <property type="match status" value="1"/>
</dbReference>
<feature type="active site" description="Proton donor" evidence="7">
    <location>
        <position position="264"/>
    </location>
</feature>
<dbReference type="RefSeq" id="WP_023481193.1">
    <property type="nucleotide sequence ID" value="NZ_CP019445.1"/>
</dbReference>
<keyword evidence="5 8" id="KW-0862">Zinc</keyword>
<feature type="domain" description="Protealysin N-terminal propeptide" evidence="11">
    <location>
        <begin position="7"/>
        <end position="47"/>
    </location>
</feature>
<dbReference type="InterPro" id="IPR052759">
    <property type="entry name" value="Metalloprotease_M4"/>
</dbReference>
<keyword evidence="6 8" id="KW-0482">Metalloprotease</keyword>
<evidence type="ECO:0000256" key="2">
    <source>
        <dbReference type="ARBA" id="ARBA00022670"/>
    </source>
</evidence>
<comment type="function">
    <text evidence="8">Extracellular zinc metalloprotease.</text>
</comment>
<dbReference type="InterPro" id="IPR032475">
    <property type="entry name" value="Protealysin_N_PP"/>
</dbReference>
<dbReference type="AlphaFoldDB" id="A0A807LAP0"/>
<evidence type="ECO:0000256" key="1">
    <source>
        <dbReference type="ARBA" id="ARBA00009388"/>
    </source>
</evidence>
<organism evidence="12 13">
    <name type="scientific">Kosakonia cowanii JCM 10956 = DSM 18146</name>
    <dbReference type="NCBI Taxonomy" id="1300165"/>
    <lineage>
        <taxon>Bacteria</taxon>
        <taxon>Pseudomonadati</taxon>
        <taxon>Pseudomonadota</taxon>
        <taxon>Gammaproteobacteria</taxon>
        <taxon>Enterobacterales</taxon>
        <taxon>Enterobacteriaceae</taxon>
        <taxon>Kosakonia</taxon>
    </lineage>
</organism>
<dbReference type="Pfam" id="PF16485">
    <property type="entry name" value="PLN_propep"/>
    <property type="match status" value="1"/>
</dbReference>
<dbReference type="KEGG" id="kco:BWI95_00265"/>
<keyword evidence="3" id="KW-0479">Metal-binding</keyword>
<proteinExistence type="inferred from homology"/>
<evidence type="ECO:0000256" key="7">
    <source>
        <dbReference type="PIRSR" id="PIRSR623612-1"/>
    </source>
</evidence>
<accession>A0A807LAP0</accession>
<dbReference type="GO" id="GO:0004222">
    <property type="term" value="F:metalloendopeptidase activity"/>
    <property type="evidence" value="ECO:0007669"/>
    <property type="project" value="UniProtKB-UniRule"/>
</dbReference>
<comment type="cofactor">
    <cofactor evidence="8">
        <name>Zn(2+)</name>
        <dbReference type="ChEBI" id="CHEBI:29105"/>
    </cofactor>
</comment>
<reference evidence="12 13" key="1">
    <citation type="submission" date="2017-01" db="EMBL/GenBank/DDBJ databases">
        <authorList>
            <person name="Cao J.-M."/>
        </authorList>
    </citation>
    <scope>NUCLEOTIDE SEQUENCE [LARGE SCALE GENOMIC DNA]</scope>
    <source>
        <strain evidence="12 13">888-76</strain>
    </source>
</reference>
<dbReference type="Proteomes" id="UP000187148">
    <property type="component" value="Chromosome"/>
</dbReference>
<evidence type="ECO:0000313" key="12">
    <source>
        <dbReference type="EMBL" id="APZ03626.1"/>
    </source>
</evidence>
<evidence type="ECO:0000313" key="13">
    <source>
        <dbReference type="Proteomes" id="UP000187148"/>
    </source>
</evidence>
<feature type="domain" description="Peptidase M4 C-terminal" evidence="10">
    <location>
        <begin position="173"/>
        <end position="340"/>
    </location>
</feature>
<dbReference type="Gene3D" id="3.10.170.10">
    <property type="match status" value="1"/>
</dbReference>
<evidence type="ECO:0000256" key="4">
    <source>
        <dbReference type="ARBA" id="ARBA00022801"/>
    </source>
</evidence>
<dbReference type="PANTHER" id="PTHR43579">
    <property type="match status" value="1"/>
</dbReference>
<dbReference type="Pfam" id="PF01447">
    <property type="entry name" value="Peptidase_M4"/>
    <property type="match status" value="1"/>
</dbReference>
<evidence type="ECO:0000256" key="6">
    <source>
        <dbReference type="ARBA" id="ARBA00023049"/>
    </source>
</evidence>
<evidence type="ECO:0000256" key="5">
    <source>
        <dbReference type="ARBA" id="ARBA00022833"/>
    </source>
</evidence>
<evidence type="ECO:0000256" key="3">
    <source>
        <dbReference type="ARBA" id="ARBA00022723"/>
    </source>
</evidence>
<protein>
    <recommendedName>
        <fullName evidence="8">Neutral metalloproteinase</fullName>
        <ecNumber evidence="8">3.4.24.-</ecNumber>
    </recommendedName>
</protein>
<dbReference type="InterPro" id="IPR013856">
    <property type="entry name" value="Peptidase_M4_domain"/>
</dbReference>
<keyword evidence="4 8" id="KW-0378">Hydrolase</keyword>
<comment type="subcellular location">
    <subcellularLocation>
        <location evidence="8">Secreted</location>
    </subcellularLocation>
</comment>